<organism evidence="3 4">
    <name type="scientific">Leptolyngbya iicbica LK</name>
    <dbReference type="NCBI Taxonomy" id="2294035"/>
    <lineage>
        <taxon>Bacteria</taxon>
        <taxon>Bacillati</taxon>
        <taxon>Cyanobacteriota</taxon>
        <taxon>Cyanophyceae</taxon>
        <taxon>Leptolyngbyales</taxon>
        <taxon>Leptolyngbyaceae</taxon>
        <taxon>Leptolyngbya group</taxon>
        <taxon>Leptolyngbya</taxon>
        <taxon>Leptolyngbya iicbica</taxon>
    </lineage>
</organism>
<dbReference type="InterPro" id="IPR008984">
    <property type="entry name" value="SMAD_FHA_dom_sf"/>
</dbReference>
<dbReference type="RefSeq" id="WP_044151004.1">
    <property type="nucleotide sequence ID" value="NZ_QVFV01000006.1"/>
</dbReference>
<sequence>MITLSLLHPLNKKPVQHWTFEEDSVIRIGRSTENQVVLYSAVVSRHHVELRQTDAGWEIVNLGTNGTYLDGKRVAQAIAEDGMVIRLARSGPNIQINISQEAPDSMKALRQLQSNAESRTKVEFNDTHSADAHPTRIDPDHKTTSETSPSVQS</sequence>
<reference evidence="3 4" key="1">
    <citation type="submission" date="2018-11" db="EMBL/GenBank/DDBJ databases">
        <title>Whole genome sequencing of an environmental sample.</title>
        <authorList>
            <person name="Sarangi A.N."/>
            <person name="Singh D."/>
            <person name="Tripathy S."/>
        </authorList>
    </citation>
    <scope>NUCLEOTIDE SEQUENCE [LARGE SCALE GENOMIC DNA]</scope>
    <source>
        <strain evidence="3 4">Lakshadweep</strain>
    </source>
</reference>
<accession>A0A4Q7E3B3</accession>
<keyword evidence="4" id="KW-1185">Reference proteome</keyword>
<dbReference type="OrthoDB" id="514712at2"/>
<evidence type="ECO:0000256" key="1">
    <source>
        <dbReference type="SAM" id="MobiDB-lite"/>
    </source>
</evidence>
<dbReference type="Proteomes" id="UP000292459">
    <property type="component" value="Unassembled WGS sequence"/>
</dbReference>
<dbReference type="Gene3D" id="2.60.200.20">
    <property type="match status" value="1"/>
</dbReference>
<dbReference type="SUPFAM" id="SSF49879">
    <property type="entry name" value="SMAD/FHA domain"/>
    <property type="match status" value="1"/>
</dbReference>
<dbReference type="PROSITE" id="PS50006">
    <property type="entry name" value="FHA_DOMAIN"/>
    <property type="match status" value="1"/>
</dbReference>
<dbReference type="EMBL" id="QVFV01000006">
    <property type="protein sequence ID" value="RZM76113.1"/>
    <property type="molecule type" value="Genomic_DNA"/>
</dbReference>
<dbReference type="InterPro" id="IPR000253">
    <property type="entry name" value="FHA_dom"/>
</dbReference>
<evidence type="ECO:0000313" key="3">
    <source>
        <dbReference type="EMBL" id="RZM76113.1"/>
    </source>
</evidence>
<name>A0A4Q7E3B3_9CYAN</name>
<feature type="region of interest" description="Disordered" evidence="1">
    <location>
        <begin position="106"/>
        <end position="153"/>
    </location>
</feature>
<protein>
    <submittedName>
        <fullName evidence="3">FHA domain-containing protein</fullName>
    </submittedName>
</protein>
<evidence type="ECO:0000313" key="4">
    <source>
        <dbReference type="Proteomes" id="UP000292459"/>
    </source>
</evidence>
<proteinExistence type="predicted"/>
<dbReference type="SMART" id="SM00240">
    <property type="entry name" value="FHA"/>
    <property type="match status" value="1"/>
</dbReference>
<dbReference type="AlphaFoldDB" id="A0A4Q7E3B3"/>
<gene>
    <name evidence="3" type="ORF">DYY88_19710</name>
</gene>
<feature type="domain" description="FHA" evidence="2">
    <location>
        <begin position="26"/>
        <end position="74"/>
    </location>
</feature>
<dbReference type="Pfam" id="PF00498">
    <property type="entry name" value="FHA"/>
    <property type="match status" value="1"/>
</dbReference>
<evidence type="ECO:0000259" key="2">
    <source>
        <dbReference type="PROSITE" id="PS50006"/>
    </source>
</evidence>
<feature type="compositionally biased region" description="Basic and acidic residues" evidence="1">
    <location>
        <begin position="118"/>
        <end position="144"/>
    </location>
</feature>
<comment type="caution">
    <text evidence="3">The sequence shown here is derived from an EMBL/GenBank/DDBJ whole genome shotgun (WGS) entry which is preliminary data.</text>
</comment>